<dbReference type="RefSeq" id="WP_157590994.1">
    <property type="nucleotide sequence ID" value="NZ_WPIN01000032.1"/>
</dbReference>
<comment type="caution">
    <text evidence="1">The sequence shown here is derived from an EMBL/GenBank/DDBJ whole genome shotgun (WGS) entry which is preliminary data.</text>
</comment>
<sequence>MLFFITILEQGDFRHFHFEYDELEIGFDVLNRLVAKGNVLVKVTMIDGSSAIHLPVEAFDGQCGQSAIKALEHEWRAILMSPLNRNNNRDLDYLS</sequence>
<reference evidence="1 2" key="1">
    <citation type="submission" date="2019-12" db="EMBL/GenBank/DDBJ databases">
        <title>Spirosoma sp. HMF4905 genome sequencing and assembly.</title>
        <authorList>
            <person name="Kang H."/>
            <person name="Cha I."/>
            <person name="Kim H."/>
            <person name="Joh K."/>
        </authorList>
    </citation>
    <scope>NUCLEOTIDE SEQUENCE [LARGE SCALE GENOMIC DNA]</scope>
    <source>
        <strain evidence="1 2">HMF4905</strain>
    </source>
</reference>
<dbReference type="Proteomes" id="UP000436006">
    <property type="component" value="Unassembled WGS sequence"/>
</dbReference>
<name>A0A7K1SRI8_9BACT</name>
<dbReference type="AlphaFoldDB" id="A0A7K1SRI8"/>
<dbReference type="EMBL" id="WPIN01000032">
    <property type="protein sequence ID" value="MVM36196.1"/>
    <property type="molecule type" value="Genomic_DNA"/>
</dbReference>
<gene>
    <name evidence="1" type="ORF">GO755_39665</name>
</gene>
<proteinExistence type="predicted"/>
<evidence type="ECO:0000313" key="1">
    <source>
        <dbReference type="EMBL" id="MVM36196.1"/>
    </source>
</evidence>
<accession>A0A7K1SRI8</accession>
<keyword evidence="2" id="KW-1185">Reference proteome</keyword>
<organism evidence="1 2">
    <name type="scientific">Spirosoma arboris</name>
    <dbReference type="NCBI Taxonomy" id="2682092"/>
    <lineage>
        <taxon>Bacteria</taxon>
        <taxon>Pseudomonadati</taxon>
        <taxon>Bacteroidota</taxon>
        <taxon>Cytophagia</taxon>
        <taxon>Cytophagales</taxon>
        <taxon>Cytophagaceae</taxon>
        <taxon>Spirosoma</taxon>
    </lineage>
</organism>
<protein>
    <submittedName>
        <fullName evidence="1">Uncharacterized protein</fullName>
    </submittedName>
</protein>
<evidence type="ECO:0000313" key="2">
    <source>
        <dbReference type="Proteomes" id="UP000436006"/>
    </source>
</evidence>